<dbReference type="GO" id="GO:0009611">
    <property type="term" value="P:response to wounding"/>
    <property type="evidence" value="ECO:0007669"/>
    <property type="project" value="InterPro"/>
</dbReference>
<evidence type="ECO:0000313" key="6">
    <source>
        <dbReference type="EMBL" id="CAD9574034.1"/>
    </source>
</evidence>
<gene>
    <name evidence="6" type="ORF">SMAR0320_LOCUS1553</name>
</gene>
<name>A0A7S2KDV1_9STRA</name>
<evidence type="ECO:0000256" key="1">
    <source>
        <dbReference type="ARBA" id="ARBA00008210"/>
    </source>
</evidence>
<feature type="region of interest" description="Disordered" evidence="4">
    <location>
        <begin position="85"/>
        <end position="114"/>
    </location>
</feature>
<feature type="signal peptide" evidence="5">
    <location>
        <begin position="1"/>
        <end position="22"/>
    </location>
</feature>
<keyword evidence="5" id="KW-0732">Signal</keyword>
<proteinExistence type="inferred from homology"/>
<evidence type="ECO:0000256" key="3">
    <source>
        <dbReference type="ARBA" id="ARBA00022900"/>
    </source>
</evidence>
<evidence type="ECO:0000256" key="2">
    <source>
        <dbReference type="ARBA" id="ARBA00022690"/>
    </source>
</evidence>
<dbReference type="Pfam" id="PF00280">
    <property type="entry name" value="potato_inhibit"/>
    <property type="match status" value="1"/>
</dbReference>
<evidence type="ECO:0000256" key="5">
    <source>
        <dbReference type="SAM" id="SignalP"/>
    </source>
</evidence>
<accession>A0A7S2KDV1</accession>
<sequence length="171" mass="18489">MRLSNSTIVIVLATIIATSTTAAFVDAEVNIQPDGTMSSDSPFPAHWGQPPMGQTRDYVVLPGSYGRGSSTLKHWIEEKMAEDAAAAADTADAGTERRFADPSSSSSPSWPEKSLIGMTGEEATQEINIADPTLEVQILDEDAMMTMDYREDRVRIFVNADGKVVNQPHKG</sequence>
<keyword evidence="3" id="KW-0722">Serine protease inhibitor</keyword>
<dbReference type="PANTHER" id="PTHR33091:SF29">
    <property type="entry name" value="SUBTILISIN INHIBITOR 1"/>
    <property type="match status" value="1"/>
</dbReference>
<evidence type="ECO:0000256" key="4">
    <source>
        <dbReference type="SAM" id="MobiDB-lite"/>
    </source>
</evidence>
<dbReference type="AlphaFoldDB" id="A0A7S2KDV1"/>
<dbReference type="EMBL" id="HBGZ01002232">
    <property type="protein sequence ID" value="CAD9574034.1"/>
    <property type="molecule type" value="Transcribed_RNA"/>
</dbReference>
<comment type="similarity">
    <text evidence="1">Belongs to the protease inhibitor I13 (potato type I serine protease inhibitor) family.</text>
</comment>
<dbReference type="Gene3D" id="3.30.10.10">
    <property type="entry name" value="Trypsin Inhibitor V, subunit A"/>
    <property type="match status" value="1"/>
</dbReference>
<feature type="chain" id="PRO_5030515509" description="Subtilisin inhibitor domain-containing protein" evidence="5">
    <location>
        <begin position="23"/>
        <end position="171"/>
    </location>
</feature>
<evidence type="ECO:0008006" key="7">
    <source>
        <dbReference type="Google" id="ProtNLM"/>
    </source>
</evidence>
<organism evidence="6">
    <name type="scientific">Skeletonema marinoi</name>
    <dbReference type="NCBI Taxonomy" id="267567"/>
    <lineage>
        <taxon>Eukaryota</taxon>
        <taxon>Sar</taxon>
        <taxon>Stramenopiles</taxon>
        <taxon>Ochrophyta</taxon>
        <taxon>Bacillariophyta</taxon>
        <taxon>Coscinodiscophyceae</taxon>
        <taxon>Thalassiosirophycidae</taxon>
        <taxon>Thalassiosirales</taxon>
        <taxon>Skeletonemataceae</taxon>
        <taxon>Skeletonema</taxon>
        <taxon>Skeletonema marinoi-dohrnii complex</taxon>
    </lineage>
</organism>
<dbReference type="InterPro" id="IPR000864">
    <property type="entry name" value="Prot_inh_pot1"/>
</dbReference>
<protein>
    <recommendedName>
        <fullName evidence="7">Subtilisin inhibitor domain-containing protein</fullName>
    </recommendedName>
</protein>
<dbReference type="GO" id="GO:0004867">
    <property type="term" value="F:serine-type endopeptidase inhibitor activity"/>
    <property type="evidence" value="ECO:0007669"/>
    <property type="project" value="UniProtKB-KW"/>
</dbReference>
<dbReference type="InterPro" id="IPR036354">
    <property type="entry name" value="Prot_inh_pot1_sf"/>
</dbReference>
<keyword evidence="2" id="KW-0646">Protease inhibitor</keyword>
<dbReference type="PANTHER" id="PTHR33091">
    <property type="entry name" value="PROTEIN, PUTATIVE, EXPRESSED-RELATED"/>
    <property type="match status" value="1"/>
</dbReference>
<reference evidence="6" key="1">
    <citation type="submission" date="2021-01" db="EMBL/GenBank/DDBJ databases">
        <authorList>
            <person name="Corre E."/>
            <person name="Pelletier E."/>
            <person name="Niang G."/>
            <person name="Scheremetjew M."/>
            <person name="Finn R."/>
            <person name="Kale V."/>
            <person name="Holt S."/>
            <person name="Cochrane G."/>
            <person name="Meng A."/>
            <person name="Brown T."/>
            <person name="Cohen L."/>
        </authorList>
    </citation>
    <scope>NUCLEOTIDE SEQUENCE</scope>
    <source>
        <strain evidence="6">SM1012Den-03</strain>
    </source>
</reference>
<dbReference type="SUPFAM" id="SSF54654">
    <property type="entry name" value="CI-2 family of serine protease inhibitors"/>
    <property type="match status" value="1"/>
</dbReference>